<dbReference type="PROSITE" id="PS50883">
    <property type="entry name" value="EAL"/>
    <property type="match status" value="1"/>
</dbReference>
<evidence type="ECO:0008006" key="5">
    <source>
        <dbReference type="Google" id="ProtNLM"/>
    </source>
</evidence>
<dbReference type="NCBIfam" id="TIGR00254">
    <property type="entry name" value="GGDEF"/>
    <property type="match status" value="1"/>
</dbReference>
<reference evidence="3" key="2">
    <citation type="submission" date="2023-01" db="EMBL/GenBank/DDBJ databases">
        <authorList>
            <person name="Sun Q."/>
            <person name="Evtushenko L."/>
        </authorList>
    </citation>
    <scope>NUCLEOTIDE SEQUENCE</scope>
    <source>
        <strain evidence="3">VKM B-2748</strain>
    </source>
</reference>
<dbReference type="Pfam" id="PF13185">
    <property type="entry name" value="GAF_2"/>
    <property type="match status" value="1"/>
</dbReference>
<protein>
    <recommendedName>
        <fullName evidence="5">EAL domain-containing protein</fullName>
    </recommendedName>
</protein>
<dbReference type="PANTHER" id="PTHR33121">
    <property type="entry name" value="CYCLIC DI-GMP PHOSPHODIESTERASE PDEF"/>
    <property type="match status" value="1"/>
</dbReference>
<dbReference type="InterPro" id="IPR050706">
    <property type="entry name" value="Cyclic-di-GMP_PDE-like"/>
</dbReference>
<dbReference type="AlphaFoldDB" id="A0A9W6JSF0"/>
<reference evidence="3" key="1">
    <citation type="journal article" date="2014" name="Int. J. Syst. Evol. Microbiol.">
        <title>Complete genome sequence of Corynebacterium casei LMG S-19264T (=DSM 44701T), isolated from a smear-ripened cheese.</title>
        <authorList>
            <consortium name="US DOE Joint Genome Institute (JGI-PGF)"/>
            <person name="Walter F."/>
            <person name="Albersmeier A."/>
            <person name="Kalinowski J."/>
            <person name="Ruckert C."/>
        </authorList>
    </citation>
    <scope>NUCLEOTIDE SEQUENCE</scope>
    <source>
        <strain evidence="3">VKM B-2748</strain>
    </source>
</reference>
<comment type="caution">
    <text evidence="3">The sequence shown here is derived from an EMBL/GenBank/DDBJ whole genome shotgun (WGS) entry which is preliminary data.</text>
</comment>
<keyword evidence="4" id="KW-1185">Reference proteome</keyword>
<dbReference type="Pfam" id="PF00563">
    <property type="entry name" value="EAL"/>
    <property type="match status" value="1"/>
</dbReference>
<dbReference type="InterPro" id="IPR003018">
    <property type="entry name" value="GAF"/>
</dbReference>
<organism evidence="3 4">
    <name type="scientific">Methylopila turkensis</name>
    <dbReference type="NCBI Taxonomy" id="1437816"/>
    <lineage>
        <taxon>Bacteria</taxon>
        <taxon>Pseudomonadati</taxon>
        <taxon>Pseudomonadota</taxon>
        <taxon>Alphaproteobacteria</taxon>
        <taxon>Hyphomicrobiales</taxon>
        <taxon>Methylopilaceae</taxon>
        <taxon>Methylopila</taxon>
    </lineage>
</organism>
<gene>
    <name evidence="3" type="ORF">GCM10008174_32050</name>
</gene>
<dbReference type="RefSeq" id="WP_271201915.1">
    <property type="nucleotide sequence ID" value="NZ_BSFL01000003.1"/>
</dbReference>
<feature type="domain" description="EAL" evidence="1">
    <location>
        <begin position="346"/>
        <end position="601"/>
    </location>
</feature>
<dbReference type="InterPro" id="IPR000160">
    <property type="entry name" value="GGDEF_dom"/>
</dbReference>
<evidence type="ECO:0000313" key="3">
    <source>
        <dbReference type="EMBL" id="GLK81464.1"/>
    </source>
</evidence>
<evidence type="ECO:0000259" key="1">
    <source>
        <dbReference type="PROSITE" id="PS50883"/>
    </source>
</evidence>
<dbReference type="SMART" id="SM00065">
    <property type="entry name" value="GAF"/>
    <property type="match status" value="1"/>
</dbReference>
<name>A0A9W6JSF0_9HYPH</name>
<dbReference type="PROSITE" id="PS50887">
    <property type="entry name" value="GGDEF"/>
    <property type="match status" value="1"/>
</dbReference>
<dbReference type="SUPFAM" id="SSF55073">
    <property type="entry name" value="Nucleotide cyclase"/>
    <property type="match status" value="1"/>
</dbReference>
<feature type="domain" description="GGDEF" evidence="2">
    <location>
        <begin position="205"/>
        <end position="337"/>
    </location>
</feature>
<dbReference type="GO" id="GO:0071111">
    <property type="term" value="F:cyclic-guanylate-specific phosphodiesterase activity"/>
    <property type="evidence" value="ECO:0007669"/>
    <property type="project" value="InterPro"/>
</dbReference>
<dbReference type="Proteomes" id="UP001143309">
    <property type="component" value="Unassembled WGS sequence"/>
</dbReference>
<dbReference type="SMART" id="SM00267">
    <property type="entry name" value="GGDEF"/>
    <property type="match status" value="1"/>
</dbReference>
<dbReference type="Gene3D" id="3.30.450.40">
    <property type="match status" value="1"/>
</dbReference>
<evidence type="ECO:0000259" key="2">
    <source>
        <dbReference type="PROSITE" id="PS50887"/>
    </source>
</evidence>
<evidence type="ECO:0000313" key="4">
    <source>
        <dbReference type="Proteomes" id="UP001143309"/>
    </source>
</evidence>
<dbReference type="InterPro" id="IPR029787">
    <property type="entry name" value="Nucleotide_cyclase"/>
</dbReference>
<dbReference type="SUPFAM" id="SSF141868">
    <property type="entry name" value="EAL domain-like"/>
    <property type="match status" value="1"/>
</dbReference>
<accession>A0A9W6JSF0</accession>
<dbReference type="InterPro" id="IPR001633">
    <property type="entry name" value="EAL_dom"/>
</dbReference>
<dbReference type="CDD" id="cd01949">
    <property type="entry name" value="GGDEF"/>
    <property type="match status" value="1"/>
</dbReference>
<dbReference type="InterPro" id="IPR043128">
    <property type="entry name" value="Rev_trsase/Diguanyl_cyclase"/>
</dbReference>
<dbReference type="SMART" id="SM00052">
    <property type="entry name" value="EAL"/>
    <property type="match status" value="1"/>
</dbReference>
<dbReference type="InterPro" id="IPR029016">
    <property type="entry name" value="GAF-like_dom_sf"/>
</dbReference>
<dbReference type="InterPro" id="IPR035919">
    <property type="entry name" value="EAL_sf"/>
</dbReference>
<dbReference type="Pfam" id="PF00990">
    <property type="entry name" value="GGDEF"/>
    <property type="match status" value="1"/>
</dbReference>
<dbReference type="CDD" id="cd01948">
    <property type="entry name" value="EAL"/>
    <property type="match status" value="1"/>
</dbReference>
<dbReference type="PANTHER" id="PTHR33121:SF70">
    <property type="entry name" value="SIGNALING PROTEIN YKOW"/>
    <property type="match status" value="1"/>
</dbReference>
<sequence>MSPANSLLIQPLQLEALEAIASGTPLKDVADLLCLRVERLAPDVVCTILAVENGLLRTLASPSLPSDVSRAFDGVAIGPRKGSCGTAAFRGEAVEVQDIASDPLWADYKSLVLPLGLLACWSSPIFAADGRVRGTFAFYYRANRSPNELEREIVRMCAHLCAIALKNEDDRARNLFLACNDVLTGLPNRAGFDAMIGQRLAPGQAAFGLLLIDIDHLKSVNDTMGHGTGDALIRGVAKRIEEAARPGRACRLSGDEFAVLIDGAGDDAGLRACAERIIEAVRAPIACGEHRLGTYVTIGGVVAGEDGRDAETLRQNADFALYHAKETNRGGFVPFEQGLRTAITRRLRTIADVDAALGERRILANYQPIVRLDTAQIVGLEALARMKSREGVIVDANVFAAAMSDSRLAYGLTGRMLSEVARDVRSWLDAGIPFQHVGVNVTTGDFQKGDLEQRILDAFEFEGVPLRHVILEVNESVFMGGADKMVARAVEKLRARGLLVALDDFGTGFASLTHLMDFPVDIIKIDKSFVDGITRDGPGSAIVGAIIDIAAKMNIRIVAEGIETAEQADRLRSMGCVLGQGYHYARPASAAVTTDLLTRFAQGGVDAGRLGRRPRRTRKS</sequence>
<dbReference type="Gene3D" id="3.30.70.270">
    <property type="match status" value="1"/>
</dbReference>
<dbReference type="Gene3D" id="3.20.20.450">
    <property type="entry name" value="EAL domain"/>
    <property type="match status" value="1"/>
</dbReference>
<dbReference type="EMBL" id="BSFL01000003">
    <property type="protein sequence ID" value="GLK81464.1"/>
    <property type="molecule type" value="Genomic_DNA"/>
</dbReference>
<proteinExistence type="predicted"/>
<dbReference type="SUPFAM" id="SSF55781">
    <property type="entry name" value="GAF domain-like"/>
    <property type="match status" value="1"/>
</dbReference>